<evidence type="ECO:0000313" key="9">
    <source>
        <dbReference type="EMBL" id="KAK4038069.1"/>
    </source>
</evidence>
<protein>
    <recommendedName>
        <fullName evidence="8">Rhodopsin domain-containing protein</fullName>
    </recommendedName>
</protein>
<evidence type="ECO:0000313" key="10">
    <source>
        <dbReference type="Proteomes" id="UP001303115"/>
    </source>
</evidence>
<keyword evidence="10" id="KW-1185">Reference proteome</keyword>
<dbReference type="InterPro" id="IPR052337">
    <property type="entry name" value="SAT4-like"/>
</dbReference>
<feature type="transmembrane region" description="Helical" evidence="7">
    <location>
        <begin position="179"/>
        <end position="199"/>
    </location>
</feature>
<comment type="caution">
    <text evidence="9">The sequence shown here is derived from an EMBL/GenBank/DDBJ whole genome shotgun (WGS) entry which is preliminary data.</text>
</comment>
<evidence type="ECO:0000256" key="5">
    <source>
        <dbReference type="ARBA" id="ARBA00038359"/>
    </source>
</evidence>
<gene>
    <name evidence="9" type="ORF">C8A01DRAFT_38030</name>
</gene>
<reference evidence="10" key="1">
    <citation type="journal article" date="2023" name="Mol. Phylogenet. Evol.">
        <title>Genome-scale phylogeny and comparative genomics of the fungal order Sordariales.</title>
        <authorList>
            <person name="Hensen N."/>
            <person name="Bonometti L."/>
            <person name="Westerberg I."/>
            <person name="Brannstrom I.O."/>
            <person name="Guillou S."/>
            <person name="Cros-Aarteil S."/>
            <person name="Calhoun S."/>
            <person name="Haridas S."/>
            <person name="Kuo A."/>
            <person name="Mondo S."/>
            <person name="Pangilinan J."/>
            <person name="Riley R."/>
            <person name="LaButti K."/>
            <person name="Andreopoulos B."/>
            <person name="Lipzen A."/>
            <person name="Chen C."/>
            <person name="Yan M."/>
            <person name="Daum C."/>
            <person name="Ng V."/>
            <person name="Clum A."/>
            <person name="Steindorff A."/>
            <person name="Ohm R.A."/>
            <person name="Martin F."/>
            <person name="Silar P."/>
            <person name="Natvig D.O."/>
            <person name="Lalanne C."/>
            <person name="Gautier V."/>
            <person name="Ament-Velasquez S.L."/>
            <person name="Kruys A."/>
            <person name="Hutchinson M.I."/>
            <person name="Powell A.J."/>
            <person name="Barry K."/>
            <person name="Miller A.N."/>
            <person name="Grigoriev I.V."/>
            <person name="Debuchy R."/>
            <person name="Gladieux P."/>
            <person name="Hiltunen Thoren M."/>
            <person name="Johannesson H."/>
        </authorList>
    </citation>
    <scope>NUCLEOTIDE SEQUENCE [LARGE SCALE GENOMIC DNA]</scope>
    <source>
        <strain evidence="10">CBS 284.82</strain>
    </source>
</reference>
<feature type="transmembrane region" description="Helical" evidence="7">
    <location>
        <begin position="211"/>
        <end position="239"/>
    </location>
</feature>
<dbReference type="PANTHER" id="PTHR33048">
    <property type="entry name" value="PTH11-LIKE INTEGRAL MEMBRANE PROTEIN (AFU_ORTHOLOGUE AFUA_5G11245)"/>
    <property type="match status" value="1"/>
</dbReference>
<dbReference type="GO" id="GO:0016020">
    <property type="term" value="C:membrane"/>
    <property type="evidence" value="ECO:0007669"/>
    <property type="project" value="UniProtKB-SubCell"/>
</dbReference>
<dbReference type="EMBL" id="MU854441">
    <property type="protein sequence ID" value="KAK4038069.1"/>
    <property type="molecule type" value="Genomic_DNA"/>
</dbReference>
<sequence>MAAHPPAPDQGYHVGERLDARPLAPVGTLLGIACVTTGSRIYWRVRPVRRIGADDYTLLFALALTIAWYGIDVAMYDDGRGLEGFTPDPWTMGPLVVADGVLWVWALNVTRISVALLLLRLKDALPWRLALWTVIGVQVCMLIVGTTMHLVMCQPISARWAPTPSAVCIFAPYFTTYGYIYSGFTIASDFILSLLPVTFIRTLRRPLHERVLIGCLMAAGMAATGIAVARLVLIMGYLSKGGPRVNVEQDMLWGLELTIGVLTASIPTLKAPVHRLLLSWGVLRSNAASDLSSESFLDHMPNGSHVTRQIRQWDEVVRELAPGIQAEAGNGVGKGPGWGAGRWEAGRAT</sequence>
<feature type="transmembrane region" description="Helical" evidence="7">
    <location>
        <begin position="96"/>
        <end position="119"/>
    </location>
</feature>
<keyword evidence="2 7" id="KW-0812">Transmembrane</keyword>
<keyword evidence="4 7" id="KW-0472">Membrane</keyword>
<dbReference type="Proteomes" id="UP001303115">
    <property type="component" value="Unassembled WGS sequence"/>
</dbReference>
<evidence type="ECO:0000256" key="3">
    <source>
        <dbReference type="ARBA" id="ARBA00022989"/>
    </source>
</evidence>
<evidence type="ECO:0000256" key="4">
    <source>
        <dbReference type="ARBA" id="ARBA00023136"/>
    </source>
</evidence>
<feature type="compositionally biased region" description="Gly residues" evidence="6">
    <location>
        <begin position="330"/>
        <end position="340"/>
    </location>
</feature>
<feature type="transmembrane region" description="Helical" evidence="7">
    <location>
        <begin position="55"/>
        <end position="76"/>
    </location>
</feature>
<feature type="region of interest" description="Disordered" evidence="6">
    <location>
        <begin position="328"/>
        <end position="349"/>
    </location>
</feature>
<evidence type="ECO:0000256" key="7">
    <source>
        <dbReference type="SAM" id="Phobius"/>
    </source>
</evidence>
<name>A0AAN6PFL3_9PEZI</name>
<dbReference type="PANTHER" id="PTHR33048:SF129">
    <property type="entry name" value="INTEGRAL MEMBRANE PROTEIN-RELATED"/>
    <property type="match status" value="1"/>
</dbReference>
<keyword evidence="3 7" id="KW-1133">Transmembrane helix</keyword>
<evidence type="ECO:0000256" key="1">
    <source>
        <dbReference type="ARBA" id="ARBA00004141"/>
    </source>
</evidence>
<feature type="transmembrane region" description="Helical" evidence="7">
    <location>
        <begin position="131"/>
        <end position="152"/>
    </location>
</feature>
<comment type="subcellular location">
    <subcellularLocation>
        <location evidence="1">Membrane</location>
        <topology evidence="1">Multi-pass membrane protein</topology>
    </subcellularLocation>
</comment>
<comment type="similarity">
    <text evidence="5">Belongs to the SAT4 family.</text>
</comment>
<evidence type="ECO:0000256" key="2">
    <source>
        <dbReference type="ARBA" id="ARBA00022692"/>
    </source>
</evidence>
<feature type="domain" description="Rhodopsin" evidence="8">
    <location>
        <begin position="40"/>
        <end position="274"/>
    </location>
</feature>
<evidence type="ECO:0000259" key="8">
    <source>
        <dbReference type="Pfam" id="PF20684"/>
    </source>
</evidence>
<proteinExistence type="inferred from homology"/>
<dbReference type="Pfam" id="PF20684">
    <property type="entry name" value="Fung_rhodopsin"/>
    <property type="match status" value="1"/>
</dbReference>
<organism evidence="9 10">
    <name type="scientific">Parachaetomium inaequale</name>
    <dbReference type="NCBI Taxonomy" id="2588326"/>
    <lineage>
        <taxon>Eukaryota</taxon>
        <taxon>Fungi</taxon>
        <taxon>Dikarya</taxon>
        <taxon>Ascomycota</taxon>
        <taxon>Pezizomycotina</taxon>
        <taxon>Sordariomycetes</taxon>
        <taxon>Sordariomycetidae</taxon>
        <taxon>Sordariales</taxon>
        <taxon>Chaetomiaceae</taxon>
        <taxon>Parachaetomium</taxon>
    </lineage>
</organism>
<feature type="transmembrane region" description="Helical" evidence="7">
    <location>
        <begin position="23"/>
        <end position="43"/>
    </location>
</feature>
<dbReference type="InterPro" id="IPR049326">
    <property type="entry name" value="Rhodopsin_dom_fungi"/>
</dbReference>
<dbReference type="AlphaFoldDB" id="A0AAN6PFL3"/>
<accession>A0AAN6PFL3</accession>
<evidence type="ECO:0000256" key="6">
    <source>
        <dbReference type="SAM" id="MobiDB-lite"/>
    </source>
</evidence>